<keyword evidence="4 6" id="KW-1133">Transmembrane helix</keyword>
<dbReference type="PANTHER" id="PTHR12308:SF37">
    <property type="entry name" value="ANOCTAMIN-9"/>
    <property type="match status" value="1"/>
</dbReference>
<dbReference type="InterPro" id="IPR049452">
    <property type="entry name" value="Anoctamin_TM"/>
</dbReference>
<comment type="caution">
    <text evidence="6">Lacks conserved residue(s) required for the propagation of feature annotation.</text>
</comment>
<dbReference type="RefSeq" id="XP_007445150.3">
    <property type="nucleotide sequence ID" value="XM_007445088.3"/>
</dbReference>
<dbReference type="Pfam" id="PF04547">
    <property type="entry name" value="Anoctamin"/>
    <property type="match status" value="1"/>
</dbReference>
<sequence length="174" mass="20203">MVRLQKRMVPKKANTIGIWYYILEAIGILSVIGNGLVIAITSDFIPMQVYKYTFSPCKQKNYTGIDCLTGYINHSLSVFNIQHFENTVTLVDLKDPVGNVITHCRYPDYRNSDDYSYSIEFWNIFAARVAFLFVFEHVALCIKLIAAWLVPDVPRRVKNQHLKEKRNRLLAKLR</sequence>
<keyword evidence="8" id="KW-1185">Reference proteome</keyword>
<dbReference type="AlphaFoldDB" id="A0A9F2RDY6"/>
<evidence type="ECO:0000256" key="6">
    <source>
        <dbReference type="RuleBase" id="RU280814"/>
    </source>
</evidence>
<evidence type="ECO:0000256" key="2">
    <source>
        <dbReference type="ARBA" id="ARBA00009671"/>
    </source>
</evidence>
<dbReference type="OMA" id="EPELIRC"/>
<comment type="similarity">
    <text evidence="2 6">Belongs to the anoctamin family.</text>
</comment>
<accession>A0A9F2RDY6</accession>
<dbReference type="OrthoDB" id="296386at2759"/>
<proteinExistence type="inferred from homology"/>
<feature type="transmembrane region" description="Helical" evidence="6">
    <location>
        <begin position="125"/>
        <end position="150"/>
    </location>
</feature>
<evidence type="ECO:0000256" key="4">
    <source>
        <dbReference type="ARBA" id="ARBA00022989"/>
    </source>
</evidence>
<feature type="domain" description="Anoctamin transmembrane" evidence="7">
    <location>
        <begin position="1"/>
        <end position="163"/>
    </location>
</feature>
<evidence type="ECO:0000313" key="8">
    <source>
        <dbReference type="Proteomes" id="UP000695026"/>
    </source>
</evidence>
<dbReference type="PANTHER" id="PTHR12308">
    <property type="entry name" value="ANOCTAMIN"/>
    <property type="match status" value="1"/>
</dbReference>
<feature type="transmembrane region" description="Helical" evidence="6">
    <location>
        <begin position="21"/>
        <end position="41"/>
    </location>
</feature>
<comment type="subcellular location">
    <subcellularLocation>
        <location evidence="1 6">Membrane</location>
        <topology evidence="1 6">Multi-pass membrane protein</topology>
    </subcellularLocation>
</comment>
<dbReference type="Proteomes" id="UP000695026">
    <property type="component" value="Unplaced"/>
</dbReference>
<dbReference type="GeneID" id="103052422"/>
<reference evidence="9" key="1">
    <citation type="submission" date="2025-08" db="UniProtKB">
        <authorList>
            <consortium name="RefSeq"/>
        </authorList>
    </citation>
    <scope>IDENTIFICATION</scope>
    <source>
        <tissue evidence="9">Liver</tissue>
    </source>
</reference>
<evidence type="ECO:0000256" key="5">
    <source>
        <dbReference type="ARBA" id="ARBA00023136"/>
    </source>
</evidence>
<name>A0A9F2RDY6_PYTBI</name>
<protein>
    <recommendedName>
        <fullName evidence="6">Anoctamin</fullName>
    </recommendedName>
</protein>
<keyword evidence="3 6" id="KW-0812">Transmembrane</keyword>
<evidence type="ECO:0000256" key="3">
    <source>
        <dbReference type="ARBA" id="ARBA00022692"/>
    </source>
</evidence>
<dbReference type="GO" id="GO:0005886">
    <property type="term" value="C:plasma membrane"/>
    <property type="evidence" value="ECO:0007669"/>
    <property type="project" value="TreeGrafter"/>
</dbReference>
<dbReference type="GO" id="GO:0005254">
    <property type="term" value="F:chloride channel activity"/>
    <property type="evidence" value="ECO:0007669"/>
    <property type="project" value="TreeGrafter"/>
</dbReference>
<gene>
    <name evidence="9" type="primary">LOC103052422</name>
</gene>
<dbReference type="KEGG" id="pbi:103052422"/>
<evidence type="ECO:0000313" key="9">
    <source>
        <dbReference type="RefSeq" id="XP_007445150.3"/>
    </source>
</evidence>
<keyword evidence="5 6" id="KW-0472">Membrane</keyword>
<organism evidence="8 9">
    <name type="scientific">Python bivittatus</name>
    <name type="common">Burmese python</name>
    <name type="synonym">Python molurus bivittatus</name>
    <dbReference type="NCBI Taxonomy" id="176946"/>
    <lineage>
        <taxon>Eukaryota</taxon>
        <taxon>Metazoa</taxon>
        <taxon>Chordata</taxon>
        <taxon>Craniata</taxon>
        <taxon>Vertebrata</taxon>
        <taxon>Euteleostomi</taxon>
        <taxon>Lepidosauria</taxon>
        <taxon>Squamata</taxon>
        <taxon>Bifurcata</taxon>
        <taxon>Unidentata</taxon>
        <taxon>Episquamata</taxon>
        <taxon>Toxicofera</taxon>
        <taxon>Serpentes</taxon>
        <taxon>Henophidia</taxon>
        <taxon>Pythonidae</taxon>
        <taxon>Python</taxon>
    </lineage>
</organism>
<evidence type="ECO:0000256" key="1">
    <source>
        <dbReference type="ARBA" id="ARBA00004141"/>
    </source>
</evidence>
<dbReference type="InterPro" id="IPR007632">
    <property type="entry name" value="Anoctamin"/>
</dbReference>
<evidence type="ECO:0000259" key="7">
    <source>
        <dbReference type="Pfam" id="PF04547"/>
    </source>
</evidence>